<keyword evidence="2" id="KW-1185">Reference proteome</keyword>
<reference evidence="1 2" key="1">
    <citation type="submission" date="2024-09" db="EMBL/GenBank/DDBJ databases">
        <title>Itraconazole resistance in Madurella fahalii resulting from another homologue of gene encoding cytochrome P450 14-alpha sterol demethylase (CYP51).</title>
        <authorList>
            <person name="Yoshioka I."/>
            <person name="Fahal A.H."/>
            <person name="Kaneko S."/>
            <person name="Yaguchi T."/>
        </authorList>
    </citation>
    <scope>NUCLEOTIDE SEQUENCE [LARGE SCALE GENOMIC DNA]</scope>
    <source>
        <strain evidence="1 2">IFM 68171</strain>
    </source>
</reference>
<comment type="caution">
    <text evidence="1">The sequence shown here is derived from an EMBL/GenBank/DDBJ whole genome shotgun (WGS) entry which is preliminary data.</text>
</comment>
<sequence>MFTDCSHLEDSNPNIFGRMLNDYSDGTSNSDHHSRTIKRWCNGEEVYLDDGKEDWMELAALEYGLSGVGHLLAHRTAGYDDDMVEQAVSNPDRLPSYPDWAISTAPQDDFLLKYPMAETDMNQLFDLYQKIFRWQPEERAPIDEIAEHTFFGTRNVRRFRFK</sequence>
<evidence type="ECO:0000313" key="2">
    <source>
        <dbReference type="Proteomes" id="UP001628179"/>
    </source>
</evidence>
<organism evidence="1 2">
    <name type="scientific">Madurella fahalii</name>
    <dbReference type="NCBI Taxonomy" id="1157608"/>
    <lineage>
        <taxon>Eukaryota</taxon>
        <taxon>Fungi</taxon>
        <taxon>Dikarya</taxon>
        <taxon>Ascomycota</taxon>
        <taxon>Pezizomycotina</taxon>
        <taxon>Sordariomycetes</taxon>
        <taxon>Sordariomycetidae</taxon>
        <taxon>Sordariales</taxon>
        <taxon>Sordariales incertae sedis</taxon>
        <taxon>Madurella</taxon>
    </lineage>
</organism>
<dbReference type="Proteomes" id="UP001628179">
    <property type="component" value="Unassembled WGS sequence"/>
</dbReference>
<accession>A0ABQ0G2M0</accession>
<gene>
    <name evidence="1" type="ORF">MFIFM68171_02190</name>
</gene>
<dbReference type="RefSeq" id="XP_070913713.1">
    <property type="nucleotide sequence ID" value="XM_071057612.1"/>
</dbReference>
<dbReference type="GeneID" id="98172935"/>
<evidence type="ECO:0000313" key="1">
    <source>
        <dbReference type="EMBL" id="GAB1311980.1"/>
    </source>
</evidence>
<proteinExistence type="predicted"/>
<dbReference type="EMBL" id="BAAFSV010000001">
    <property type="protein sequence ID" value="GAB1311980.1"/>
    <property type="molecule type" value="Genomic_DNA"/>
</dbReference>
<protein>
    <submittedName>
        <fullName evidence="1">Uncharacterized protein</fullName>
    </submittedName>
</protein>
<name>A0ABQ0G2M0_9PEZI</name>